<dbReference type="PROSITE" id="PS50893">
    <property type="entry name" value="ABC_TRANSPORTER_2"/>
    <property type="match status" value="2"/>
</dbReference>
<keyword evidence="4" id="KW-0677">Repeat</keyword>
<evidence type="ECO:0000313" key="11">
    <source>
        <dbReference type="Proteomes" id="UP000726170"/>
    </source>
</evidence>
<dbReference type="EMBL" id="JAHLQF010000008">
    <property type="protein sequence ID" value="MBU5486543.1"/>
    <property type="molecule type" value="Genomic_DNA"/>
</dbReference>
<dbReference type="CDD" id="cd03216">
    <property type="entry name" value="ABC_Carb_Monos_I"/>
    <property type="match status" value="1"/>
</dbReference>
<evidence type="ECO:0000256" key="4">
    <source>
        <dbReference type="ARBA" id="ARBA00022737"/>
    </source>
</evidence>
<evidence type="ECO:0000256" key="3">
    <source>
        <dbReference type="ARBA" id="ARBA00022597"/>
    </source>
</evidence>
<keyword evidence="11" id="KW-1185">Reference proteome</keyword>
<dbReference type="PROSITE" id="PS00211">
    <property type="entry name" value="ABC_TRANSPORTER_1"/>
    <property type="match status" value="1"/>
</dbReference>
<evidence type="ECO:0000256" key="5">
    <source>
        <dbReference type="ARBA" id="ARBA00022741"/>
    </source>
</evidence>
<keyword evidence="1" id="KW-0813">Transport</keyword>
<dbReference type="PANTHER" id="PTHR43790">
    <property type="entry name" value="CARBOHYDRATE TRANSPORT ATP-BINDING PROTEIN MG119-RELATED"/>
    <property type="match status" value="1"/>
</dbReference>
<dbReference type="InterPro" id="IPR003439">
    <property type="entry name" value="ABC_transporter-like_ATP-bd"/>
</dbReference>
<evidence type="ECO:0000313" key="10">
    <source>
        <dbReference type="EMBL" id="MBU5486543.1"/>
    </source>
</evidence>
<feature type="domain" description="ABC transporter" evidence="9">
    <location>
        <begin position="260"/>
        <end position="504"/>
    </location>
</feature>
<feature type="domain" description="ABC transporter" evidence="9">
    <location>
        <begin position="12"/>
        <end position="249"/>
    </location>
</feature>
<keyword evidence="7" id="KW-1278">Translocase</keyword>
<evidence type="ECO:0000256" key="1">
    <source>
        <dbReference type="ARBA" id="ARBA00022448"/>
    </source>
</evidence>
<accession>A0ABS6EMT5</accession>
<name>A0ABS6EMT5_9CLOT</name>
<dbReference type="PANTHER" id="PTHR43790:SF3">
    <property type="entry name" value="D-ALLOSE IMPORT ATP-BINDING PROTEIN ALSA-RELATED"/>
    <property type="match status" value="1"/>
</dbReference>
<dbReference type="GO" id="GO:0005524">
    <property type="term" value="F:ATP binding"/>
    <property type="evidence" value="ECO:0007669"/>
    <property type="project" value="UniProtKB-KW"/>
</dbReference>
<dbReference type="RefSeq" id="WP_216441150.1">
    <property type="nucleotide sequence ID" value="NZ_JAHLQF010000008.1"/>
</dbReference>
<keyword evidence="2" id="KW-1003">Cell membrane</keyword>
<proteinExistence type="predicted"/>
<evidence type="ECO:0000259" key="9">
    <source>
        <dbReference type="PROSITE" id="PS50893"/>
    </source>
</evidence>
<dbReference type="CDD" id="cd03215">
    <property type="entry name" value="ABC_Carb_Monos_II"/>
    <property type="match status" value="1"/>
</dbReference>
<keyword evidence="3" id="KW-0762">Sugar transport</keyword>
<dbReference type="SMART" id="SM00382">
    <property type="entry name" value="AAA"/>
    <property type="match status" value="2"/>
</dbReference>
<keyword evidence="6 10" id="KW-0067">ATP-binding</keyword>
<reference evidence="10 11" key="1">
    <citation type="submission" date="2021-06" db="EMBL/GenBank/DDBJ databases">
        <authorList>
            <person name="Sun Q."/>
            <person name="Li D."/>
        </authorList>
    </citation>
    <scope>NUCLEOTIDE SEQUENCE [LARGE SCALE GENOMIC DNA]</scope>
    <source>
        <strain evidence="10 11">MSJ-11</strain>
    </source>
</reference>
<dbReference type="Proteomes" id="UP000726170">
    <property type="component" value="Unassembled WGS sequence"/>
</dbReference>
<comment type="caution">
    <text evidence="10">The sequence shown here is derived from an EMBL/GenBank/DDBJ whole genome shotgun (WGS) entry which is preliminary data.</text>
</comment>
<dbReference type="InterPro" id="IPR003593">
    <property type="entry name" value="AAA+_ATPase"/>
</dbReference>
<keyword evidence="5" id="KW-0547">Nucleotide-binding</keyword>
<gene>
    <name evidence="10" type="ORF">KQI86_19840</name>
</gene>
<protein>
    <submittedName>
        <fullName evidence="10">Sugar ABC transporter ATP-binding protein</fullName>
    </submittedName>
</protein>
<dbReference type="InterPro" id="IPR050107">
    <property type="entry name" value="ABC_carbohydrate_import_ATPase"/>
</dbReference>
<dbReference type="InterPro" id="IPR017871">
    <property type="entry name" value="ABC_transporter-like_CS"/>
</dbReference>
<evidence type="ECO:0000256" key="7">
    <source>
        <dbReference type="ARBA" id="ARBA00022967"/>
    </source>
</evidence>
<keyword evidence="8" id="KW-0472">Membrane</keyword>
<evidence type="ECO:0000256" key="2">
    <source>
        <dbReference type="ARBA" id="ARBA00022475"/>
    </source>
</evidence>
<evidence type="ECO:0000256" key="8">
    <source>
        <dbReference type="ARBA" id="ARBA00023136"/>
    </source>
</evidence>
<dbReference type="Pfam" id="PF00005">
    <property type="entry name" value="ABC_tran"/>
    <property type="match status" value="2"/>
</dbReference>
<sequence>MEENKLKKTPYLEMKSISKHFSGVKALEDVEMKVYEGEVLALLGENGAGKSTLMKILCGVYKKDSGSIFINGEEVHINGIKDGEKLGISIIHQELSLLPNLKIYENIFLGNEKCKGVFNKLDKDYMKKESKNLLSTIGFTLDVDTLVKDINIGEMQMIEIIKAISKKSKLIIMDEPTTALTDVETERLFQVIRKLKAQEISIIYISHRLEEIFQICDRVNVLRDGKYIGEVQVKEVTKDKLIAMMVGRKLEEQFPYKKVEKGEALLKVEGLSYKNKVRNVSFEVRTGEILGIAGLMGSGRTEVAKAIFGEYKKNSGEIYVEGKKVNINSTKDAVENGIAYLSEDRKKEGLILNMSVGKNISLCNLKRYENSMKRINKKAEIKDVEDYIKKLSVKTPSLDQVIKKLSGGNQQKAIIAKWIMISPKILIIDEPTRGIDVGAKKEIYEVLNELKSMGKAIVMISSDMSEVLGISDRILVMSEGRLSGELHREEATQEKVMKYAISAVN</sequence>
<evidence type="ECO:0000256" key="6">
    <source>
        <dbReference type="ARBA" id="ARBA00022840"/>
    </source>
</evidence>
<organism evidence="10 11">
    <name type="scientific">Clostridium mobile</name>
    <dbReference type="NCBI Taxonomy" id="2841512"/>
    <lineage>
        <taxon>Bacteria</taxon>
        <taxon>Bacillati</taxon>
        <taxon>Bacillota</taxon>
        <taxon>Clostridia</taxon>
        <taxon>Eubacteriales</taxon>
        <taxon>Clostridiaceae</taxon>
        <taxon>Clostridium</taxon>
    </lineage>
</organism>